<evidence type="ECO:0000259" key="4">
    <source>
        <dbReference type="Pfam" id="PF00588"/>
    </source>
</evidence>
<gene>
    <name evidence="6" type="ORF">QTN89_21225</name>
</gene>
<dbReference type="Pfam" id="PF00588">
    <property type="entry name" value="SpoU_methylase"/>
    <property type="match status" value="1"/>
</dbReference>
<dbReference type="InterPro" id="IPR051259">
    <property type="entry name" value="rRNA_Methyltransferase"/>
</dbReference>
<dbReference type="Pfam" id="PF22435">
    <property type="entry name" value="MRM3-like_sub_bind"/>
    <property type="match status" value="1"/>
</dbReference>
<evidence type="ECO:0000313" key="7">
    <source>
        <dbReference type="Proteomes" id="UP001239462"/>
    </source>
</evidence>
<dbReference type="InterPro" id="IPR029028">
    <property type="entry name" value="Alpha/beta_knot_MTases"/>
</dbReference>
<dbReference type="RefSeq" id="WP_289165596.1">
    <property type="nucleotide sequence ID" value="NZ_JASZZN010000018.1"/>
</dbReference>
<reference evidence="6 7" key="1">
    <citation type="submission" date="2023-06" db="EMBL/GenBank/DDBJ databases">
        <title>Roseiconus lacunae JC819 isolated from Gulf of Mannar region, Tamil Nadu.</title>
        <authorList>
            <person name="Pk S."/>
            <person name="Ch S."/>
            <person name="Ch V.R."/>
        </authorList>
    </citation>
    <scope>NUCLEOTIDE SEQUENCE [LARGE SCALE GENOMIC DNA]</scope>
    <source>
        <strain evidence="6 7">JC819</strain>
    </source>
</reference>
<organism evidence="6 7">
    <name type="scientific">Roseiconus lacunae</name>
    <dbReference type="NCBI Taxonomy" id="2605694"/>
    <lineage>
        <taxon>Bacteria</taxon>
        <taxon>Pseudomonadati</taxon>
        <taxon>Planctomycetota</taxon>
        <taxon>Planctomycetia</taxon>
        <taxon>Pirellulales</taxon>
        <taxon>Pirellulaceae</taxon>
        <taxon>Roseiconus</taxon>
    </lineage>
</organism>
<name>A0ABT7PN99_9BACT</name>
<proteinExistence type="inferred from homology"/>
<dbReference type="SUPFAM" id="SSF55315">
    <property type="entry name" value="L30e-like"/>
    <property type="match status" value="1"/>
</dbReference>
<evidence type="ECO:0000256" key="1">
    <source>
        <dbReference type="ARBA" id="ARBA00007228"/>
    </source>
</evidence>
<keyword evidence="7" id="KW-1185">Reference proteome</keyword>
<accession>A0ABT7PN99</accession>
<keyword evidence="2 6" id="KW-0489">Methyltransferase</keyword>
<dbReference type="GO" id="GO:0032259">
    <property type="term" value="P:methylation"/>
    <property type="evidence" value="ECO:0007669"/>
    <property type="project" value="UniProtKB-KW"/>
</dbReference>
<dbReference type="Proteomes" id="UP001239462">
    <property type="component" value="Unassembled WGS sequence"/>
</dbReference>
<dbReference type="InterPro" id="IPR001537">
    <property type="entry name" value="SpoU_MeTrfase"/>
</dbReference>
<dbReference type="InterPro" id="IPR029064">
    <property type="entry name" value="Ribosomal_eL30-like_sf"/>
</dbReference>
<evidence type="ECO:0000259" key="5">
    <source>
        <dbReference type="Pfam" id="PF22435"/>
    </source>
</evidence>
<feature type="domain" description="tRNA/rRNA methyltransferase SpoU type" evidence="4">
    <location>
        <begin position="109"/>
        <end position="251"/>
    </location>
</feature>
<protein>
    <submittedName>
        <fullName evidence="6">TrmH family RNA methyltransferase</fullName>
    </submittedName>
</protein>
<dbReference type="PANTHER" id="PTHR43191:SF2">
    <property type="entry name" value="RRNA METHYLTRANSFERASE 3, MITOCHONDRIAL"/>
    <property type="match status" value="1"/>
</dbReference>
<dbReference type="SUPFAM" id="SSF75217">
    <property type="entry name" value="alpha/beta knot"/>
    <property type="match status" value="1"/>
</dbReference>
<evidence type="ECO:0000256" key="2">
    <source>
        <dbReference type="ARBA" id="ARBA00022603"/>
    </source>
</evidence>
<dbReference type="Gene3D" id="3.40.1280.10">
    <property type="match status" value="1"/>
</dbReference>
<sequence length="261" mass="28818">MLTSLNNPNVKRLVRYRDNRTRRKAKRVIVDGWRETTQAFDAGLKLHGIYTNDNQLPECFRNLGREQVIMVNDAVMEKIAYGQSARGVVAEFESPKWGLEQLTLPDDGIVLVLDQFEKPGNVGAAFRCADAAGVDAVLLCDSLADRFNPNAIRSSLGAVFQVPSATVSEIEAREFLKRQNFKLFAARVESSCELWSSNLRGPVALIIGNEAKGLDARWRSSGRSPVNGIRIPMHGAIDSLNASVSASLLIYEARRQRASVS</sequence>
<dbReference type="Gene3D" id="3.30.1330.30">
    <property type="match status" value="1"/>
</dbReference>
<dbReference type="InterPro" id="IPR053888">
    <property type="entry name" value="MRM3-like_sub_bind"/>
</dbReference>
<dbReference type="PANTHER" id="PTHR43191">
    <property type="entry name" value="RRNA METHYLTRANSFERASE 3"/>
    <property type="match status" value="1"/>
</dbReference>
<keyword evidence="3" id="KW-0808">Transferase</keyword>
<dbReference type="EMBL" id="JASZZN010000018">
    <property type="protein sequence ID" value="MDM4017983.1"/>
    <property type="molecule type" value="Genomic_DNA"/>
</dbReference>
<evidence type="ECO:0000256" key="3">
    <source>
        <dbReference type="ARBA" id="ARBA00022679"/>
    </source>
</evidence>
<dbReference type="InterPro" id="IPR029026">
    <property type="entry name" value="tRNA_m1G_MTases_N"/>
</dbReference>
<dbReference type="GO" id="GO:0008168">
    <property type="term" value="F:methyltransferase activity"/>
    <property type="evidence" value="ECO:0007669"/>
    <property type="project" value="UniProtKB-KW"/>
</dbReference>
<comment type="caution">
    <text evidence="6">The sequence shown here is derived from an EMBL/GenBank/DDBJ whole genome shotgun (WGS) entry which is preliminary data.</text>
</comment>
<feature type="domain" description="MRM3-like substrate binding" evidence="5">
    <location>
        <begin position="7"/>
        <end position="90"/>
    </location>
</feature>
<evidence type="ECO:0000313" key="6">
    <source>
        <dbReference type="EMBL" id="MDM4017983.1"/>
    </source>
</evidence>
<comment type="similarity">
    <text evidence="1">Belongs to the class IV-like SAM-binding methyltransferase superfamily. RNA methyltransferase TrmH family.</text>
</comment>